<dbReference type="PANTHER" id="PTHR24007:SF7">
    <property type="entry name" value="BRCA1-ASSOCIATED PROTEIN"/>
    <property type="match status" value="1"/>
</dbReference>
<evidence type="ECO:0000313" key="4">
    <source>
        <dbReference type="EMBL" id="MES1918467.1"/>
    </source>
</evidence>
<dbReference type="PANTHER" id="PTHR24007">
    <property type="entry name" value="BRCA1-ASSOCIATED PROTEIN"/>
    <property type="match status" value="1"/>
</dbReference>
<proteinExistence type="predicted"/>
<dbReference type="SUPFAM" id="SSF57850">
    <property type="entry name" value="RING/U-box"/>
    <property type="match status" value="1"/>
</dbReference>
<dbReference type="InterPro" id="IPR013083">
    <property type="entry name" value="Znf_RING/FYVE/PHD"/>
</dbReference>
<dbReference type="Proteomes" id="UP001439008">
    <property type="component" value="Unassembled WGS sequence"/>
</dbReference>
<organism evidence="4 5">
    <name type="scientific">Bonamia ostreae</name>
    <dbReference type="NCBI Taxonomy" id="126728"/>
    <lineage>
        <taxon>Eukaryota</taxon>
        <taxon>Sar</taxon>
        <taxon>Rhizaria</taxon>
        <taxon>Endomyxa</taxon>
        <taxon>Ascetosporea</taxon>
        <taxon>Haplosporida</taxon>
        <taxon>Bonamia</taxon>
    </lineage>
</organism>
<gene>
    <name evidence="4" type="ORF">MHBO_000432</name>
</gene>
<keyword evidence="5" id="KW-1185">Reference proteome</keyword>
<dbReference type="PROSITE" id="PS50271">
    <property type="entry name" value="ZF_UBP"/>
    <property type="match status" value="1"/>
</dbReference>
<dbReference type="EMBL" id="JBDODL010000067">
    <property type="protein sequence ID" value="MES1918467.1"/>
    <property type="molecule type" value="Genomic_DNA"/>
</dbReference>
<evidence type="ECO:0000256" key="2">
    <source>
        <dbReference type="SAM" id="Coils"/>
    </source>
</evidence>
<keyword evidence="1" id="KW-0479">Metal-binding</keyword>
<accession>A0ABV2AFP5</accession>
<keyword evidence="2" id="KW-0175">Coiled coil</keyword>
<name>A0ABV2AFP5_9EUKA</name>
<feature type="domain" description="UBP-type" evidence="3">
    <location>
        <begin position="186"/>
        <end position="280"/>
    </location>
</feature>
<dbReference type="InterPro" id="IPR001607">
    <property type="entry name" value="Znf_UBP"/>
</dbReference>
<comment type="caution">
    <text evidence="4">The sequence shown here is derived from an EMBL/GenBank/DDBJ whole genome shotgun (WGS) entry which is preliminary data.</text>
</comment>
<sequence length="426" mass="49798">MLLIAICDLTNAVKNDHCINISANYRIFSLNKDKNPNEANNPAIFYFSENIDLINYLKQQQKHTLKILRLKTANRNCLFALLKRNKISSPLKTFEYLLQNNKVQKKTNIDPLAKPILCDLRIFENNKNVVDFKKIKILSQITKINAFPKNELPNCPNCYYRLDGSIIGNFELAKINDKILLKSNKKSCQVCKVLEEEKMECINCENNEDLWVCLICATIGCSRYQKQHSKKHFEKTGHRYTIKMPNKAVWDYETSSYVHKLIGDEHKNDTNEETFDIMNAKTESISCSLNELLCKTLEDQNDYLEEKLEKSRIEEKNKTLLILEKIEKQKLKIGEEQKKLEKAKRYFNSLCKKEQTAKIRNNTKVKNAADLTEENRILIKTKKDFRNEIDIKENAILDQINQKTAKFDQIKARLENELNSLLSKFK</sequence>
<evidence type="ECO:0000313" key="5">
    <source>
        <dbReference type="Proteomes" id="UP001439008"/>
    </source>
</evidence>
<dbReference type="SMART" id="SM00290">
    <property type="entry name" value="ZnF_UBP"/>
    <property type="match status" value="1"/>
</dbReference>
<reference evidence="4 5" key="1">
    <citation type="journal article" date="2024" name="BMC Biol.">
        <title>Comparative genomics of Ascetosporea gives new insight into the evolutionary basis for animal parasitism in Rhizaria.</title>
        <authorList>
            <person name="Hiltunen Thoren M."/>
            <person name="Onut-Brannstrom I."/>
            <person name="Alfjorden A."/>
            <person name="Peckova H."/>
            <person name="Swords F."/>
            <person name="Hooper C."/>
            <person name="Holzer A.S."/>
            <person name="Bass D."/>
            <person name="Burki F."/>
        </authorList>
    </citation>
    <scope>NUCLEOTIDE SEQUENCE [LARGE SCALE GENOMIC DNA]</scope>
    <source>
        <strain evidence="4">20-A016</strain>
    </source>
</reference>
<protein>
    <recommendedName>
        <fullName evidence="3">UBP-type domain-containing protein</fullName>
    </recommendedName>
</protein>
<evidence type="ECO:0000259" key="3">
    <source>
        <dbReference type="PROSITE" id="PS50271"/>
    </source>
</evidence>
<keyword evidence="1" id="KW-0863">Zinc-finger</keyword>
<feature type="coiled-coil region" evidence="2">
    <location>
        <begin position="294"/>
        <end position="417"/>
    </location>
</feature>
<dbReference type="Pfam" id="PF02148">
    <property type="entry name" value="zf-UBP"/>
    <property type="match status" value="1"/>
</dbReference>
<dbReference type="Gene3D" id="3.30.40.10">
    <property type="entry name" value="Zinc/RING finger domain, C3HC4 (zinc finger)"/>
    <property type="match status" value="1"/>
</dbReference>
<evidence type="ECO:0000256" key="1">
    <source>
        <dbReference type="PROSITE-ProRule" id="PRU00502"/>
    </source>
</evidence>
<keyword evidence="1" id="KW-0862">Zinc</keyword>